<dbReference type="RefSeq" id="WP_354280829.1">
    <property type="nucleotide sequence ID" value="NZ_JBEPMK010000003.1"/>
</dbReference>
<dbReference type="Gene3D" id="3.90.550.10">
    <property type="entry name" value="Spore Coat Polysaccharide Biosynthesis Protein SpsA, Chain A"/>
    <property type="match status" value="1"/>
</dbReference>
<dbReference type="SUPFAM" id="SSF53448">
    <property type="entry name" value="Nucleotide-diphospho-sugar transferases"/>
    <property type="match status" value="1"/>
</dbReference>
<keyword evidence="3" id="KW-1185">Reference proteome</keyword>
<name>A0ABV2JNS7_9STRE</name>
<proteinExistence type="predicted"/>
<dbReference type="Pfam" id="PF00535">
    <property type="entry name" value="Glycos_transf_2"/>
    <property type="match status" value="1"/>
</dbReference>
<sequence>MEVDISVIIPAYNAEKTIEKCIESVLVQTGCSYEMVIVNDGSTDRTPEIIEQYKKQYDNIVYISQENKGLSRTKNVALDLISGNHFIILDSDDYLPAGIFKVMSQYFGEDLSLYSFTQHKNGKCVSKSIWEQFGTYSFDELFSNYSNLERLNATMVRLFKTELQQKYQLFYNVESHYSEDTQFNYTYYKYCKEIVVEPAVAYCVELTENSLSRQFYGGKAEEMKVCYSLAKQFLKSNVALGNTFIKLYKNFALDEIGAGVSKSKFISLTKDFHTVANTSLQSSGSCHNQMLAWLFNNKKYGLLYWMMLLNFRLVYKMNRE</sequence>
<evidence type="ECO:0000313" key="3">
    <source>
        <dbReference type="Proteomes" id="UP001549055"/>
    </source>
</evidence>
<protein>
    <submittedName>
        <fullName evidence="2">Glycosyltransferase involved in cell wall biosynthesis</fullName>
    </submittedName>
</protein>
<organism evidence="2 3">
    <name type="scientific">Streptococcus gallinaceus</name>
    <dbReference type="NCBI Taxonomy" id="165758"/>
    <lineage>
        <taxon>Bacteria</taxon>
        <taxon>Bacillati</taxon>
        <taxon>Bacillota</taxon>
        <taxon>Bacilli</taxon>
        <taxon>Lactobacillales</taxon>
        <taxon>Streptococcaceae</taxon>
        <taxon>Streptococcus</taxon>
    </lineage>
</organism>
<evidence type="ECO:0000259" key="1">
    <source>
        <dbReference type="Pfam" id="PF00535"/>
    </source>
</evidence>
<dbReference type="EMBL" id="JBEPMK010000003">
    <property type="protein sequence ID" value="MET3644493.1"/>
    <property type="molecule type" value="Genomic_DNA"/>
</dbReference>
<dbReference type="Proteomes" id="UP001549055">
    <property type="component" value="Unassembled WGS sequence"/>
</dbReference>
<feature type="domain" description="Glycosyltransferase 2-like" evidence="1">
    <location>
        <begin position="6"/>
        <end position="118"/>
    </location>
</feature>
<accession>A0ABV2JNS7</accession>
<reference evidence="2 3" key="1">
    <citation type="submission" date="2024-06" db="EMBL/GenBank/DDBJ databases">
        <title>Genomic Encyclopedia of Type Strains, Phase IV (KMG-IV): sequencing the most valuable type-strain genomes for metagenomic binning, comparative biology and taxonomic classification.</title>
        <authorList>
            <person name="Goeker M."/>
        </authorList>
    </citation>
    <scope>NUCLEOTIDE SEQUENCE [LARGE SCALE GENOMIC DNA]</scope>
    <source>
        <strain evidence="2 3">DSM 15349</strain>
    </source>
</reference>
<dbReference type="InterPro" id="IPR029044">
    <property type="entry name" value="Nucleotide-diphossugar_trans"/>
</dbReference>
<dbReference type="CDD" id="cd00761">
    <property type="entry name" value="Glyco_tranf_GTA_type"/>
    <property type="match status" value="1"/>
</dbReference>
<gene>
    <name evidence="2" type="ORF">ABID27_001117</name>
</gene>
<dbReference type="InterPro" id="IPR001173">
    <property type="entry name" value="Glyco_trans_2-like"/>
</dbReference>
<dbReference type="PANTHER" id="PTHR22916">
    <property type="entry name" value="GLYCOSYLTRANSFERASE"/>
    <property type="match status" value="1"/>
</dbReference>
<comment type="caution">
    <text evidence="2">The sequence shown here is derived from an EMBL/GenBank/DDBJ whole genome shotgun (WGS) entry which is preliminary data.</text>
</comment>
<evidence type="ECO:0000313" key="2">
    <source>
        <dbReference type="EMBL" id="MET3644493.1"/>
    </source>
</evidence>